<keyword evidence="1 7" id="KW-0808">Transferase</keyword>
<dbReference type="Proteomes" id="UP000315353">
    <property type="component" value="Unassembled WGS sequence"/>
</dbReference>
<dbReference type="EMBL" id="CP009246">
    <property type="protein sequence ID" value="APT87111.1"/>
    <property type="molecule type" value="Genomic_DNA"/>
</dbReference>
<dbReference type="GO" id="GO:0016787">
    <property type="term" value="F:hydrolase activity"/>
    <property type="evidence" value="ECO:0007669"/>
    <property type="project" value="UniProtKB-KW"/>
</dbReference>
<reference evidence="7 9" key="1">
    <citation type="submission" date="2014-08" db="EMBL/GenBank/DDBJ databases">
        <title>Complete genome sequence of Corynebacterium flavescens OJ8(T)(=DSM 20296(T)), isolated from cheese.</title>
        <authorList>
            <person name="Ruckert C."/>
            <person name="Albersmeier A."/>
            <person name="Winkler A."/>
            <person name="Kalinowski J."/>
        </authorList>
    </citation>
    <scope>NUCLEOTIDE SEQUENCE [LARGE SCALE GENOMIC DNA]</scope>
    <source>
        <strain evidence="7 9">OJ8</strain>
    </source>
</reference>
<keyword evidence="2 7" id="KW-0548">Nucleotidyltransferase</keyword>
<dbReference type="EC" id="2.7.7.59" evidence="7"/>
<dbReference type="PANTHER" id="PTHR47320">
    <property type="entry name" value="BIFUNCTIONAL URIDYLYLTRANSFERASE/URIDYLYL-REMOVING ENZYME"/>
    <property type="match status" value="1"/>
</dbReference>
<dbReference type="KEGG" id="cfc:CFLV_07845"/>
<dbReference type="SUPFAM" id="SSF109604">
    <property type="entry name" value="HD-domain/PDEase-like"/>
    <property type="match status" value="1"/>
</dbReference>
<dbReference type="SUPFAM" id="SSF81301">
    <property type="entry name" value="Nucleotidyltransferase"/>
    <property type="match status" value="1"/>
</dbReference>
<sequence>MTRNPAQLRDEAYNKASELLKTLELPAGYALAATGSFARREMTPRSDIDLILLYPDGELLDEEKASQLWYPVWDAKYHLDYSMRTPSECAQIAAEDTSAGFAQLDLSYVAGDKMLVDEARAKILAAWRLQLQRHFEDFLAATISRWRRSGTLAAMTNPDIKNGRGGLRDIQLLRALALGNLCDAPDLSGPRRLLLDVRTLLHVHARRHRDTLDPEFAADIAADLGFADRYELSAALVSAAATVDKAVERGLSAARDLVGRRSHNTVRKPLDLDVVESRGYVTLARNADLADPALVLRVAAAAARTGKKIDPGVWGSLGSLPPLPEHWISSCTDAFFALLSFPTQTHRVIAQLDEHGLWEKIVPEWPHIRGMMPRERTHLHTIDFHSVLTVERCAEMRTHVARPDLLLLAALYHDIGKGYGRPHEQVGAEMVTKMAAKMRLNLADRSRVQTLVAEHTTLAKIVTRMDPASDEARDALLDAVHFDHLTVNLLKVLAKADAESTGPGVWNQRMERGIEVLTRRALRELQTFVPVRPRVHTEGEIGLRANAAEKELTIFWHGSYQREVIRVLALIAALGWSIVKVRMARVSADSEQGLDAGYAAEFDVRTAQESFAAAADEDRFVQAYKSGVYTVLPPIEGGAPATAMWNAGGVFEVRTPDRPYVFGHVLAKLPDCEWITVDNPGATMVLQAQPIGDVSRASVVRNVTQVLATG</sequence>
<dbReference type="PROSITE" id="PS51831">
    <property type="entry name" value="HD"/>
    <property type="match status" value="1"/>
</dbReference>
<dbReference type="EMBL" id="BJNB01000009">
    <property type="protein sequence ID" value="GEB97336.1"/>
    <property type="molecule type" value="Genomic_DNA"/>
</dbReference>
<dbReference type="InterPro" id="IPR003607">
    <property type="entry name" value="HD/PDEase_dom"/>
</dbReference>
<gene>
    <name evidence="7" type="primary">glnD</name>
    <name evidence="8" type="ORF">CFL01nite_08310</name>
    <name evidence="7" type="ORF">CFLV_07845</name>
</gene>
<evidence type="ECO:0000313" key="9">
    <source>
        <dbReference type="Proteomes" id="UP000185479"/>
    </source>
</evidence>
<dbReference type="InterPro" id="IPR043519">
    <property type="entry name" value="NT_sf"/>
</dbReference>
<proteinExistence type="predicted"/>
<reference evidence="8 10" key="2">
    <citation type="submission" date="2019-06" db="EMBL/GenBank/DDBJ databases">
        <title>Whole genome shotgun sequence of Corynebacterium flavescens NBRC 14136.</title>
        <authorList>
            <person name="Hosoyama A."/>
            <person name="Uohara A."/>
            <person name="Ohji S."/>
            <person name="Ichikawa N."/>
        </authorList>
    </citation>
    <scope>NUCLEOTIDE SEQUENCE [LARGE SCALE GENOMIC DNA]</scope>
    <source>
        <strain evidence="8 10">NBRC 14136</strain>
    </source>
</reference>
<dbReference type="Gene3D" id="1.10.3090.10">
    <property type="entry name" value="cca-adding enzyme, domain 2"/>
    <property type="match status" value="1"/>
</dbReference>
<dbReference type="RefSeq" id="WP_075730048.1">
    <property type="nucleotide sequence ID" value="NZ_JBQQJW010000006.1"/>
</dbReference>
<evidence type="ECO:0000313" key="10">
    <source>
        <dbReference type="Proteomes" id="UP000315353"/>
    </source>
</evidence>
<dbReference type="SMART" id="SM00471">
    <property type="entry name" value="HDc"/>
    <property type="match status" value="1"/>
</dbReference>
<keyword evidence="3" id="KW-0378">Hydrolase</keyword>
<dbReference type="AlphaFoldDB" id="A0A1L7CMR6"/>
<dbReference type="NCBIfam" id="NF001265">
    <property type="entry name" value="PRK00227.1"/>
    <property type="match status" value="1"/>
</dbReference>
<dbReference type="Pfam" id="PF01909">
    <property type="entry name" value="NTP_transf_2"/>
    <property type="match status" value="1"/>
</dbReference>
<keyword evidence="9" id="KW-1185">Reference proteome</keyword>
<evidence type="ECO:0000256" key="5">
    <source>
        <dbReference type="ARBA" id="ARBA00023268"/>
    </source>
</evidence>
<keyword evidence="4" id="KW-0460">Magnesium</keyword>
<evidence type="ECO:0000259" key="6">
    <source>
        <dbReference type="PROSITE" id="PS51831"/>
    </source>
</evidence>
<keyword evidence="5" id="KW-0511">Multifunctional enzyme</keyword>
<dbReference type="InterPro" id="IPR010043">
    <property type="entry name" value="UTase/UR"/>
</dbReference>
<dbReference type="OrthoDB" id="9758038at2"/>
<dbReference type="InterPro" id="IPR002934">
    <property type="entry name" value="Polymerase_NTP_transf_dom"/>
</dbReference>
<dbReference type="Pfam" id="PF08335">
    <property type="entry name" value="GlnD_UR_UTase"/>
    <property type="match status" value="1"/>
</dbReference>
<evidence type="ECO:0000256" key="1">
    <source>
        <dbReference type="ARBA" id="ARBA00022679"/>
    </source>
</evidence>
<evidence type="ECO:0000256" key="2">
    <source>
        <dbReference type="ARBA" id="ARBA00022695"/>
    </source>
</evidence>
<dbReference type="SUPFAM" id="SSF81593">
    <property type="entry name" value="Nucleotidyltransferase substrate binding subunit/domain"/>
    <property type="match status" value="1"/>
</dbReference>
<dbReference type="PANTHER" id="PTHR47320:SF1">
    <property type="entry name" value="BIFUNCTIONAL URIDYLYLTRANSFERASE_URIDYLYL-REMOVING ENZYME"/>
    <property type="match status" value="1"/>
</dbReference>
<dbReference type="Pfam" id="PF01966">
    <property type="entry name" value="HD"/>
    <property type="match status" value="1"/>
</dbReference>
<dbReference type="CDD" id="cd00077">
    <property type="entry name" value="HDc"/>
    <property type="match status" value="1"/>
</dbReference>
<evidence type="ECO:0000256" key="4">
    <source>
        <dbReference type="ARBA" id="ARBA00022842"/>
    </source>
</evidence>
<organism evidence="7 9">
    <name type="scientific">Corynebacterium flavescens</name>
    <dbReference type="NCBI Taxonomy" id="28028"/>
    <lineage>
        <taxon>Bacteria</taxon>
        <taxon>Bacillati</taxon>
        <taxon>Actinomycetota</taxon>
        <taxon>Actinomycetes</taxon>
        <taxon>Mycobacteriales</taxon>
        <taxon>Corynebacteriaceae</taxon>
        <taxon>Corynebacterium</taxon>
    </lineage>
</organism>
<name>A0A1L7CMR6_CORFL</name>
<feature type="domain" description="HD" evidence="6">
    <location>
        <begin position="382"/>
        <end position="483"/>
    </location>
</feature>
<evidence type="ECO:0000313" key="8">
    <source>
        <dbReference type="EMBL" id="GEB97336.1"/>
    </source>
</evidence>
<evidence type="ECO:0000256" key="3">
    <source>
        <dbReference type="ARBA" id="ARBA00022801"/>
    </source>
</evidence>
<accession>A0A1L7CMR6</accession>
<evidence type="ECO:0000313" key="7">
    <source>
        <dbReference type="EMBL" id="APT87111.1"/>
    </source>
</evidence>
<dbReference type="InterPro" id="IPR006674">
    <property type="entry name" value="HD_domain"/>
</dbReference>
<dbReference type="STRING" id="28028.CFLV_07845"/>
<dbReference type="InterPro" id="IPR013546">
    <property type="entry name" value="PII_UdlTrfase/GS_AdlTrfase"/>
</dbReference>
<dbReference type="GO" id="GO:0008773">
    <property type="term" value="F:[protein-PII] uridylyltransferase activity"/>
    <property type="evidence" value="ECO:0007669"/>
    <property type="project" value="UniProtKB-EC"/>
</dbReference>
<dbReference type="Proteomes" id="UP000185479">
    <property type="component" value="Chromosome"/>
</dbReference>
<protein>
    <submittedName>
        <fullName evidence="8">Bifunctional uridylyltransferase/uridylyl-removing enzyme</fullName>
    </submittedName>
    <submittedName>
        <fullName evidence="7">Protein-PII uridylyltransferase</fullName>
        <ecNumber evidence="7">2.7.7.59</ecNumber>
    </submittedName>
</protein>